<dbReference type="Proteomes" id="UP001286174">
    <property type="component" value="Unassembled WGS sequence"/>
</dbReference>
<keyword evidence="2" id="KW-1185">Reference proteome</keyword>
<evidence type="ECO:0000313" key="2">
    <source>
        <dbReference type="Proteomes" id="UP001286174"/>
    </source>
</evidence>
<dbReference type="AlphaFoldDB" id="A0AB35U5N4"/>
<gene>
    <name evidence="1" type="ORF">MOZ60_10280</name>
</gene>
<dbReference type="RefSeq" id="WP_370596601.1">
    <property type="nucleotide sequence ID" value="NZ_JALBUR010000040.1"/>
</dbReference>
<comment type="caution">
    <text evidence="1">The sequence shown here is derived from an EMBL/GenBank/DDBJ whole genome shotgun (WGS) entry which is preliminary data.</text>
</comment>
<accession>A0AB35U5N4</accession>
<reference evidence="1 2" key="1">
    <citation type="submission" date="2022-03" db="EMBL/GenBank/DDBJ databases">
        <title>Novel taxa within the pig intestine.</title>
        <authorList>
            <person name="Wylensek D."/>
            <person name="Bishof K."/>
            <person name="Afrizal A."/>
            <person name="Clavel T."/>
        </authorList>
    </citation>
    <scope>NUCLEOTIDE SEQUENCE [LARGE SCALE GENOMIC DNA]</scope>
    <source>
        <strain evidence="1 2">CLA-KB-P133</strain>
    </source>
</reference>
<dbReference type="EMBL" id="JALBUR010000040">
    <property type="protein sequence ID" value="MDX8420471.1"/>
    <property type="molecule type" value="Genomic_DNA"/>
</dbReference>
<name>A0AB35U5N4_9FIRM</name>
<evidence type="ECO:0000313" key="1">
    <source>
        <dbReference type="EMBL" id="MDX8420471.1"/>
    </source>
</evidence>
<sequence length="146" mass="16955">MPATRLIALYVNKSKGASASMHERIEYSQNPEKTEDGELITAYACQPATAAEEFLLARRQYQEIRELRMHITNYSKTHDIYTAYRKAGYSRNFFEAHREEITLHKAAKDAFDQLGLKKIPRVTKLNEEFNCLAKEKNGEYVQYRTA</sequence>
<organism evidence="1 2">
    <name type="scientific">Grylomicrobium aquisgranensis</name>
    <dbReference type="NCBI Taxonomy" id="2926318"/>
    <lineage>
        <taxon>Bacteria</taxon>
        <taxon>Bacillati</taxon>
        <taxon>Bacillota</taxon>
        <taxon>Erysipelotrichia</taxon>
        <taxon>Erysipelotrichales</taxon>
        <taxon>Erysipelotrichaceae</taxon>
        <taxon>Grylomicrobium</taxon>
    </lineage>
</organism>
<protein>
    <submittedName>
        <fullName evidence="1">Uncharacterized protein</fullName>
    </submittedName>
</protein>
<proteinExistence type="predicted"/>